<sequence length="183" mass="21434">MSSRKYLTSEEIEAMINSVPEGEFYYRDRCLIMMSYIHGLRVSELKNIKIGDIDIKGKNIYISRLKNGLSTIHPLQPQEIEAISQWLYVRKYRLNNELNYFFLSRNGTPISRQQVYSLIKKYGKMANLPVSVHPHMLRHACGFKLADNGIDTRLIQDYLGHRNIQHTVHYTASNQKRFKSIKL</sequence>
<evidence type="ECO:0000256" key="1">
    <source>
        <dbReference type="ARBA" id="ARBA00008857"/>
    </source>
</evidence>
<dbReference type="PROSITE" id="PS51898">
    <property type="entry name" value="TYR_RECOMBINASE"/>
    <property type="match status" value="1"/>
</dbReference>
<dbReference type="InterPro" id="IPR050090">
    <property type="entry name" value="Tyrosine_recombinase_XerCD"/>
</dbReference>
<evidence type="ECO:0000313" key="9">
    <source>
        <dbReference type="Proteomes" id="UP000254821"/>
    </source>
</evidence>
<dbReference type="GO" id="GO:0006310">
    <property type="term" value="P:DNA recombination"/>
    <property type="evidence" value="ECO:0007669"/>
    <property type="project" value="UniProtKB-KW"/>
</dbReference>
<proteinExistence type="inferred from homology"/>
<accession>A0A377TDN3</accession>
<dbReference type="GO" id="GO:0003677">
    <property type="term" value="F:DNA binding"/>
    <property type="evidence" value="ECO:0007669"/>
    <property type="project" value="InterPro"/>
</dbReference>
<dbReference type="Proteomes" id="UP000254821">
    <property type="component" value="Unassembled WGS sequence"/>
</dbReference>
<evidence type="ECO:0000259" key="7">
    <source>
        <dbReference type="PROSITE" id="PS51898"/>
    </source>
</evidence>
<evidence type="ECO:0000256" key="4">
    <source>
        <dbReference type="ARBA" id="ARBA00023015"/>
    </source>
</evidence>
<keyword evidence="2" id="KW-1029">Fimbrium biogenesis</keyword>
<dbReference type="PANTHER" id="PTHR30349:SF62">
    <property type="entry name" value="TYPE 1 FIMBRIAE REGULATORY PROTEIN FIMB-RELATED"/>
    <property type="match status" value="1"/>
</dbReference>
<keyword evidence="6" id="KW-0233">DNA recombination</keyword>
<dbReference type="InterPro" id="IPR002104">
    <property type="entry name" value="Integrase_catalytic"/>
</dbReference>
<evidence type="ECO:0000256" key="6">
    <source>
        <dbReference type="ARBA" id="ARBA00023172"/>
    </source>
</evidence>
<evidence type="ECO:0000256" key="2">
    <source>
        <dbReference type="ARBA" id="ARBA00022558"/>
    </source>
</evidence>
<gene>
    <name evidence="8" type="primary">xerD_3</name>
    <name evidence="8" type="ORF">NCTC8105_05240</name>
</gene>
<dbReference type="InterPro" id="IPR013762">
    <property type="entry name" value="Integrase-like_cat_sf"/>
</dbReference>
<feature type="domain" description="Tyr recombinase" evidence="7">
    <location>
        <begin position="2"/>
        <end position="183"/>
    </location>
</feature>
<dbReference type="GO" id="GO:0015074">
    <property type="term" value="P:DNA integration"/>
    <property type="evidence" value="ECO:0007669"/>
    <property type="project" value="UniProtKB-KW"/>
</dbReference>
<dbReference type="InterPro" id="IPR011010">
    <property type="entry name" value="DNA_brk_join_enz"/>
</dbReference>
<organism evidence="8 9">
    <name type="scientific">Hafnia alvei</name>
    <dbReference type="NCBI Taxonomy" id="569"/>
    <lineage>
        <taxon>Bacteria</taxon>
        <taxon>Pseudomonadati</taxon>
        <taxon>Pseudomonadota</taxon>
        <taxon>Gammaproteobacteria</taxon>
        <taxon>Enterobacterales</taxon>
        <taxon>Hafniaceae</taxon>
        <taxon>Hafnia</taxon>
    </lineage>
</organism>
<dbReference type="NCBIfam" id="NF007370">
    <property type="entry name" value="PRK09870.1"/>
    <property type="match status" value="1"/>
</dbReference>
<keyword evidence="5" id="KW-0804">Transcription</keyword>
<evidence type="ECO:0000256" key="5">
    <source>
        <dbReference type="ARBA" id="ARBA00023163"/>
    </source>
</evidence>
<dbReference type="SUPFAM" id="SSF56349">
    <property type="entry name" value="DNA breaking-rejoining enzymes"/>
    <property type="match status" value="1"/>
</dbReference>
<keyword evidence="3" id="KW-0229">DNA integration</keyword>
<comment type="similarity">
    <text evidence="1">Belongs to the 'phage' integrase family.</text>
</comment>
<keyword evidence="4" id="KW-0805">Transcription regulation</keyword>
<dbReference type="Pfam" id="PF00589">
    <property type="entry name" value="Phage_integrase"/>
    <property type="match status" value="1"/>
</dbReference>
<dbReference type="RefSeq" id="WP_043495594.1">
    <property type="nucleotide sequence ID" value="NZ_CP139993.1"/>
</dbReference>
<protein>
    <submittedName>
        <fullName evidence="8">Tyrosine recombinase XerD</fullName>
    </submittedName>
</protein>
<dbReference type="Gene3D" id="1.10.443.10">
    <property type="entry name" value="Intergrase catalytic core"/>
    <property type="match status" value="1"/>
</dbReference>
<dbReference type="AlphaFoldDB" id="A0A377TDN3"/>
<reference evidence="8 9" key="1">
    <citation type="submission" date="2018-06" db="EMBL/GenBank/DDBJ databases">
        <authorList>
            <consortium name="Pathogen Informatics"/>
            <person name="Doyle S."/>
        </authorList>
    </citation>
    <scope>NUCLEOTIDE SEQUENCE [LARGE SCALE GENOMIC DNA]</scope>
    <source>
        <strain evidence="8 9">NCTC8105</strain>
    </source>
</reference>
<evidence type="ECO:0000313" key="8">
    <source>
        <dbReference type="EMBL" id="STS21091.1"/>
    </source>
</evidence>
<dbReference type="PANTHER" id="PTHR30349">
    <property type="entry name" value="PHAGE INTEGRASE-RELATED"/>
    <property type="match status" value="1"/>
</dbReference>
<dbReference type="EMBL" id="UGHP01000002">
    <property type="protein sequence ID" value="STS21091.1"/>
    <property type="molecule type" value="Genomic_DNA"/>
</dbReference>
<name>A0A377TDN3_HAFAL</name>
<evidence type="ECO:0000256" key="3">
    <source>
        <dbReference type="ARBA" id="ARBA00022908"/>
    </source>
</evidence>